<dbReference type="GO" id="GO:0005886">
    <property type="term" value="C:plasma membrane"/>
    <property type="evidence" value="ECO:0007669"/>
    <property type="project" value="TreeGrafter"/>
</dbReference>
<protein>
    <submittedName>
        <fullName evidence="7">CUB domain-containing protein</fullName>
    </submittedName>
</protein>
<feature type="region of interest" description="Disordered" evidence="3">
    <location>
        <begin position="918"/>
        <end position="959"/>
    </location>
</feature>
<dbReference type="InterPro" id="IPR053207">
    <property type="entry name" value="Non-NMDA_GluR_Accessory"/>
</dbReference>
<evidence type="ECO:0000256" key="1">
    <source>
        <dbReference type="ARBA" id="ARBA00023157"/>
    </source>
</evidence>
<feature type="domain" description="CUB" evidence="4">
    <location>
        <begin position="514"/>
        <end position="651"/>
    </location>
</feature>
<evidence type="ECO:0000256" key="2">
    <source>
        <dbReference type="PROSITE-ProRule" id="PRU00059"/>
    </source>
</evidence>
<accession>A0A1I8I5C1</accession>
<dbReference type="SMART" id="SM00042">
    <property type="entry name" value="CUB"/>
    <property type="match status" value="3"/>
</dbReference>
<comment type="caution">
    <text evidence="2">Lacks conserved residue(s) required for the propagation of feature annotation.</text>
</comment>
<evidence type="ECO:0000313" key="7">
    <source>
        <dbReference type="WBParaSite" id="maker-uti_cns_0009859-snap-gene-0.9-mRNA-1"/>
    </source>
</evidence>
<dbReference type="InterPro" id="IPR001304">
    <property type="entry name" value="C-type_lectin-like"/>
</dbReference>
<name>A0A1I8I5C1_9PLAT</name>
<dbReference type="CDD" id="cd00041">
    <property type="entry name" value="CUB"/>
    <property type="match status" value="3"/>
</dbReference>
<evidence type="ECO:0000259" key="4">
    <source>
        <dbReference type="PROSITE" id="PS01180"/>
    </source>
</evidence>
<dbReference type="InterPro" id="IPR016186">
    <property type="entry name" value="C-type_lectin-like/link_sf"/>
</dbReference>
<sequence>RCDQGDLVIRSGSNQSCFVGNSSCQPADGFISSPGWPRPYPESVRCRYRLAASPGQRLEYTQLILSSQRQGRKRDGESRSGCDRDCDRDFLDVYIELAHWNDSLATAPLLGRFCGRGLQSVPRILVSLGSALVLDFYSDRSTRATYGSVAQLGFRAKYSFPADERGVTSRLSFPSAKVPPHVPAQSLWLGQHQRTALLLRSSGRTACLCVAFKAGLHCVYVFRGGPGQRVRLHFLDLDIFEITESPGPAAGGRGSGAFEVHGVSSCPVDAIRLFNSELARRQIHADFCGSRTGLIVVSTGSRLRLEFVTGDGRLRASASRPRELQRRGFRLEFNISDSFLPVQALPDSLAALHVPGTECDFLIESSGKSRGRIEFPAVRGGRACRIFLQGLHSRQRTEAVEVKVYTFAVMTGGSCTDSETGRLLLYMRGQGFDSRPDRELCQAGGDAQLVSETLRSRGPQLFLAFDAGRLPDWRTTSKFRLEYRFVTDFAIPGRPVREDACEFEYSSASLPGGAGPGVTNSPMFNLSSGGGASHYPHNITCRYRFLAGPDEHVRVRFTHFYVEDYFIEELANDKRHHTVGSFVPCAGDRVELREAGSVLMTYCGTAVPGPYASQFDSRELQLVFVSTWDKLPHPVYGRRTAPGFRLEFDFPKRRPPWQPQLAAASGGGNGGGGGDCGGDVASESHGGLVQLESATAAAAAATVSRSGRICEWRVRPTRPDGRVFVHFPKFQLEGSAKSCSMAIVRLYRGDSRVPQSELCGSDNAVPAFYGRPGEPVRVRLVAAPSSLGGRGLTFSWTEALGERGEPCPGFRCRHTGHCIDHRLECNRQPNCGSLLVNVTSVFNAEFQRWKNYSEYFNDNSDEEINSEKCSRLYATKATGPSETAYQLLHVGIGVLVTVAFLAGVVVFVLYREHRRASATATTSKKRRNNGAADRGDGLSADGGNDIPSPGATRQQLVPDHRDGFATVRNGRLGGGYAHSHSTSTLTREKMQKISIFPSDKAEMKLFSAILKLLWVTAKSCSPADKLKFHPVTGVDCVSWKFTRTVQGLCDTLSCAIQCGNANSCQAFRLLTDGACQCKLFLFDACSHRVQSVPNCTNQVTVYVRSPPGVPLSRLCPPGYQHARYGTSYKLVATMRLNWAEANRTCSSEPGRLAKFADAIDQDEALYLRQLKERLDSQSDYFLGGKRNSGQSATSKDAWRWTACNLAIAHDAWRSGQPDESTDCANLCSSYSDGGIDNHYCSYPQRYICECQSGPGGCVAEETDREMRLVQSEMAKSSGGRVPQCSTVLVALQLERGGFPSDKAEMKLFSAILKLLWVTAKSCSPADKLKFHPVTGVDCVSWKFTRTVQGLCDTLSCAIQCGNANSCQAFRLLTDGACQCKLFLFDACSHRVQSVPNCTNQVTVYVRSPPGVPLSRLCPPGYQHARYGTSYKLVATMRLNWAEANRTCSSEPGRLAKFADAIDQDEALYLRQLKERLDSQSDYFLGGKRNSGQSATSKDAWRWTACNLAIAHDAWRSGQPDESTDCANLCSSYSDGGIDNHYCSYPQRYICECQ</sequence>
<keyword evidence="6" id="KW-1185">Reference proteome</keyword>
<dbReference type="Gene3D" id="2.60.120.290">
    <property type="entry name" value="Spermadhesin, CUB domain"/>
    <property type="match status" value="4"/>
</dbReference>
<dbReference type="SUPFAM" id="SSF49854">
    <property type="entry name" value="Spermadhesin, CUB domain"/>
    <property type="match status" value="3"/>
</dbReference>
<evidence type="ECO:0000256" key="3">
    <source>
        <dbReference type="SAM" id="MobiDB-lite"/>
    </source>
</evidence>
<evidence type="ECO:0000259" key="5">
    <source>
        <dbReference type="PROSITE" id="PS50041"/>
    </source>
</evidence>
<dbReference type="SUPFAM" id="SSF56436">
    <property type="entry name" value="C-type lectin-like"/>
    <property type="match status" value="2"/>
</dbReference>
<feature type="domain" description="C-type lectin" evidence="5">
    <location>
        <begin position="1123"/>
        <end position="1249"/>
    </location>
</feature>
<dbReference type="InterPro" id="IPR000859">
    <property type="entry name" value="CUB_dom"/>
</dbReference>
<dbReference type="InterPro" id="IPR035914">
    <property type="entry name" value="Sperma_CUB_dom_sf"/>
</dbReference>
<feature type="domain" description="CUB" evidence="4">
    <location>
        <begin position="212"/>
        <end position="336"/>
    </location>
</feature>
<organism evidence="6 7">
    <name type="scientific">Macrostomum lignano</name>
    <dbReference type="NCBI Taxonomy" id="282301"/>
    <lineage>
        <taxon>Eukaryota</taxon>
        <taxon>Metazoa</taxon>
        <taxon>Spiralia</taxon>
        <taxon>Lophotrochozoa</taxon>
        <taxon>Platyhelminthes</taxon>
        <taxon>Rhabditophora</taxon>
        <taxon>Macrostomorpha</taxon>
        <taxon>Macrostomida</taxon>
        <taxon>Macrostomidae</taxon>
        <taxon>Macrostomum</taxon>
    </lineage>
</organism>
<dbReference type="PROSITE" id="PS01180">
    <property type="entry name" value="CUB"/>
    <property type="match status" value="4"/>
</dbReference>
<dbReference type="PANTHER" id="PTHR47537">
    <property type="entry name" value="CUBILIN"/>
    <property type="match status" value="1"/>
</dbReference>
<dbReference type="InterPro" id="IPR016187">
    <property type="entry name" value="CTDL_fold"/>
</dbReference>
<feature type="domain" description="C-type lectin" evidence="5">
    <location>
        <begin position="1425"/>
        <end position="1551"/>
    </location>
</feature>
<evidence type="ECO:0000313" key="6">
    <source>
        <dbReference type="Proteomes" id="UP000095280"/>
    </source>
</evidence>
<keyword evidence="1" id="KW-1015">Disulfide bond</keyword>
<dbReference type="Pfam" id="PF00059">
    <property type="entry name" value="Lectin_C"/>
    <property type="match status" value="2"/>
</dbReference>
<feature type="domain" description="CUB" evidence="4">
    <location>
        <begin position="19"/>
        <end position="161"/>
    </location>
</feature>
<dbReference type="WBParaSite" id="maker-uti_cns_0009859-snap-gene-0.9-mRNA-1">
    <property type="protein sequence ID" value="maker-uti_cns_0009859-snap-gene-0.9-mRNA-1"/>
    <property type="gene ID" value="maker-uti_cns_0009859-snap-gene-0.9"/>
</dbReference>
<dbReference type="CDD" id="cd00037">
    <property type="entry name" value="CLECT"/>
    <property type="match status" value="2"/>
</dbReference>
<dbReference type="SMART" id="SM00034">
    <property type="entry name" value="CLECT"/>
    <property type="match status" value="2"/>
</dbReference>
<dbReference type="Proteomes" id="UP000095280">
    <property type="component" value="Unplaced"/>
</dbReference>
<reference evidence="7" key="1">
    <citation type="submission" date="2016-11" db="UniProtKB">
        <authorList>
            <consortium name="WormBaseParasite"/>
        </authorList>
    </citation>
    <scope>IDENTIFICATION</scope>
</reference>
<proteinExistence type="predicted"/>
<dbReference type="Pfam" id="PF00431">
    <property type="entry name" value="CUB"/>
    <property type="match status" value="1"/>
</dbReference>
<dbReference type="PANTHER" id="PTHR47537:SF6">
    <property type="entry name" value="CUB DOMAIN-CONTAINING PROTEIN"/>
    <property type="match status" value="1"/>
</dbReference>
<dbReference type="Gene3D" id="3.10.100.10">
    <property type="entry name" value="Mannose-Binding Protein A, subunit A"/>
    <property type="match status" value="2"/>
</dbReference>
<feature type="domain" description="CUB" evidence="4">
    <location>
        <begin position="676"/>
        <end position="799"/>
    </location>
</feature>
<dbReference type="PROSITE" id="PS50041">
    <property type="entry name" value="C_TYPE_LECTIN_2"/>
    <property type="match status" value="2"/>
</dbReference>